<proteinExistence type="predicted"/>
<gene>
    <name evidence="2" type="ORF">WH47_03979</name>
</gene>
<feature type="region of interest" description="Disordered" evidence="1">
    <location>
        <begin position="12"/>
        <end position="53"/>
    </location>
</feature>
<sequence>MHSVKISLKRYIARRKRRSSNPTDDAQRTAWASVKLPAPASKLGRCTRKSTGD</sequence>
<keyword evidence="3" id="KW-1185">Reference proteome</keyword>
<name>A0A0L7QUS0_9HYME</name>
<accession>A0A0L7QUS0</accession>
<protein>
    <submittedName>
        <fullName evidence="2">Uncharacterized protein</fullName>
    </submittedName>
</protein>
<evidence type="ECO:0000256" key="1">
    <source>
        <dbReference type="SAM" id="MobiDB-lite"/>
    </source>
</evidence>
<dbReference type="EMBL" id="KQ414735">
    <property type="protein sequence ID" value="KOC62221.1"/>
    <property type="molecule type" value="Genomic_DNA"/>
</dbReference>
<reference evidence="2 3" key="1">
    <citation type="submission" date="2015-07" db="EMBL/GenBank/DDBJ databases">
        <title>The genome of Habropoda laboriosa.</title>
        <authorList>
            <person name="Pan H."/>
            <person name="Kapheim K."/>
        </authorList>
    </citation>
    <scope>NUCLEOTIDE SEQUENCE [LARGE SCALE GENOMIC DNA]</scope>
    <source>
        <strain evidence="2">0110345459</strain>
    </source>
</reference>
<evidence type="ECO:0000313" key="2">
    <source>
        <dbReference type="EMBL" id="KOC62221.1"/>
    </source>
</evidence>
<evidence type="ECO:0000313" key="3">
    <source>
        <dbReference type="Proteomes" id="UP000053825"/>
    </source>
</evidence>
<dbReference type="AlphaFoldDB" id="A0A0L7QUS0"/>
<dbReference type="Proteomes" id="UP000053825">
    <property type="component" value="Unassembled WGS sequence"/>
</dbReference>
<organism evidence="2 3">
    <name type="scientific">Habropoda laboriosa</name>
    <dbReference type="NCBI Taxonomy" id="597456"/>
    <lineage>
        <taxon>Eukaryota</taxon>
        <taxon>Metazoa</taxon>
        <taxon>Ecdysozoa</taxon>
        <taxon>Arthropoda</taxon>
        <taxon>Hexapoda</taxon>
        <taxon>Insecta</taxon>
        <taxon>Pterygota</taxon>
        <taxon>Neoptera</taxon>
        <taxon>Endopterygota</taxon>
        <taxon>Hymenoptera</taxon>
        <taxon>Apocrita</taxon>
        <taxon>Aculeata</taxon>
        <taxon>Apoidea</taxon>
        <taxon>Anthophila</taxon>
        <taxon>Apidae</taxon>
        <taxon>Habropoda</taxon>
    </lineage>
</organism>